<accession>A0A370DAV3</accession>
<gene>
    <name evidence="2" type="ORF">DIZ78_16490</name>
</gene>
<protein>
    <submittedName>
        <fullName evidence="2">Transposase</fullName>
    </submittedName>
</protein>
<dbReference type="InterPro" id="IPR002686">
    <property type="entry name" value="Transposase_17"/>
</dbReference>
<organism evidence="2 3">
    <name type="scientific">endosymbiont of Escarpia spicata</name>
    <dbReference type="NCBI Taxonomy" id="2200908"/>
    <lineage>
        <taxon>Bacteria</taxon>
        <taxon>Pseudomonadati</taxon>
        <taxon>Pseudomonadota</taxon>
        <taxon>Gammaproteobacteria</taxon>
        <taxon>sulfur-oxidizing symbionts</taxon>
    </lineage>
</organism>
<dbReference type="PANTHER" id="PTHR36966:SF1">
    <property type="entry name" value="REP-ASSOCIATED TYROSINE TRANSPOSASE"/>
    <property type="match status" value="1"/>
</dbReference>
<dbReference type="PANTHER" id="PTHR36966">
    <property type="entry name" value="REP-ASSOCIATED TYROSINE TRANSPOSASE"/>
    <property type="match status" value="1"/>
</dbReference>
<dbReference type="GO" id="GO:0004803">
    <property type="term" value="F:transposase activity"/>
    <property type="evidence" value="ECO:0007669"/>
    <property type="project" value="InterPro"/>
</dbReference>
<reference evidence="2 3" key="1">
    <citation type="journal article" date="2018" name="ISME J.">
        <title>Endosymbiont genomes yield clues of tubeworm success.</title>
        <authorList>
            <person name="Li Y."/>
            <person name="Liles M.R."/>
            <person name="Halanych K.M."/>
        </authorList>
    </citation>
    <scope>NUCLEOTIDE SEQUENCE [LARGE SCALE GENOMIC DNA]</scope>
    <source>
        <strain evidence="2">A1462</strain>
    </source>
</reference>
<proteinExistence type="predicted"/>
<keyword evidence="3" id="KW-1185">Reference proteome</keyword>
<dbReference type="EMBL" id="QFXE01000021">
    <property type="protein sequence ID" value="RDH82032.1"/>
    <property type="molecule type" value="Genomic_DNA"/>
</dbReference>
<sequence length="175" mass="20886">MPNYRRPDTPGACWFFTVNLEQRTNQRLLVEQVDLLRSTIRKVKGDHPFQIDAIVILPEHLHAIWTLPPGDADFKTRWSLIKAGFSRALPKTEALSASRYRRGERGIWQRRFWEHQIRDEEDFRRHVDYIHWNPVKHGLAERVIDWPWSSFQRFVQNGIYPHDWGCDVGEGRWGE</sequence>
<dbReference type="NCBIfam" id="NF047646">
    <property type="entry name" value="REP_Tyr_transpos"/>
    <property type="match status" value="1"/>
</dbReference>
<name>A0A370DAV3_9GAMM</name>
<dbReference type="SUPFAM" id="SSF143422">
    <property type="entry name" value="Transposase IS200-like"/>
    <property type="match status" value="1"/>
</dbReference>
<dbReference type="SMART" id="SM01321">
    <property type="entry name" value="Y1_Tnp"/>
    <property type="match status" value="1"/>
</dbReference>
<dbReference type="InterPro" id="IPR036515">
    <property type="entry name" value="Transposase_17_sf"/>
</dbReference>
<feature type="domain" description="Transposase IS200-like" evidence="1">
    <location>
        <begin position="9"/>
        <end position="133"/>
    </location>
</feature>
<dbReference type="GO" id="GO:0043565">
    <property type="term" value="F:sequence-specific DNA binding"/>
    <property type="evidence" value="ECO:0007669"/>
    <property type="project" value="TreeGrafter"/>
</dbReference>
<evidence type="ECO:0000259" key="1">
    <source>
        <dbReference type="SMART" id="SM01321"/>
    </source>
</evidence>
<dbReference type="InterPro" id="IPR052715">
    <property type="entry name" value="RAYT_transposase"/>
</dbReference>
<dbReference type="Proteomes" id="UP000254771">
    <property type="component" value="Unassembled WGS sequence"/>
</dbReference>
<dbReference type="GO" id="GO:0006313">
    <property type="term" value="P:DNA transposition"/>
    <property type="evidence" value="ECO:0007669"/>
    <property type="project" value="InterPro"/>
</dbReference>
<dbReference type="Gene3D" id="3.30.70.1290">
    <property type="entry name" value="Transposase IS200-like"/>
    <property type="match status" value="1"/>
</dbReference>
<comment type="caution">
    <text evidence="2">The sequence shown here is derived from an EMBL/GenBank/DDBJ whole genome shotgun (WGS) entry which is preliminary data.</text>
</comment>
<dbReference type="AlphaFoldDB" id="A0A370DAV3"/>
<evidence type="ECO:0000313" key="2">
    <source>
        <dbReference type="EMBL" id="RDH82032.1"/>
    </source>
</evidence>
<evidence type="ECO:0000313" key="3">
    <source>
        <dbReference type="Proteomes" id="UP000254771"/>
    </source>
</evidence>